<dbReference type="PANTHER" id="PTHR43252">
    <property type="entry name" value="TRANSCRIPTIONAL REGULATOR YQJI"/>
    <property type="match status" value="1"/>
</dbReference>
<dbReference type="Gene3D" id="1.10.10.10">
    <property type="entry name" value="Winged helix-like DNA-binding domain superfamily/Winged helix DNA-binding domain"/>
    <property type="match status" value="1"/>
</dbReference>
<dbReference type="PANTHER" id="PTHR43252:SF2">
    <property type="entry name" value="TRANSCRIPTION REGULATOR, PADR-LIKE FAMILY"/>
    <property type="match status" value="1"/>
</dbReference>
<dbReference type="InterPro" id="IPR005149">
    <property type="entry name" value="Tscrpt_reg_PadR_N"/>
</dbReference>
<organism evidence="2 3">
    <name type="scientific">Corynebacterium suedekumii</name>
    <dbReference type="NCBI Taxonomy" id="3049801"/>
    <lineage>
        <taxon>Bacteria</taxon>
        <taxon>Bacillati</taxon>
        <taxon>Actinomycetota</taxon>
        <taxon>Actinomycetes</taxon>
        <taxon>Mycobacteriales</taxon>
        <taxon>Corynebacteriaceae</taxon>
        <taxon>Corynebacterium</taxon>
    </lineage>
</organism>
<gene>
    <name evidence="2" type="ORF">QP029_06670</name>
</gene>
<dbReference type="RefSeq" id="WP_284876023.1">
    <property type="nucleotide sequence ID" value="NZ_CP126970.1"/>
</dbReference>
<dbReference type="InterPro" id="IPR036390">
    <property type="entry name" value="WH_DNA-bd_sf"/>
</dbReference>
<keyword evidence="3" id="KW-1185">Reference proteome</keyword>
<evidence type="ECO:0000313" key="3">
    <source>
        <dbReference type="Proteomes" id="UP001238805"/>
    </source>
</evidence>
<evidence type="ECO:0000313" key="2">
    <source>
        <dbReference type="EMBL" id="WIM71452.1"/>
    </source>
</evidence>
<dbReference type="Pfam" id="PF03551">
    <property type="entry name" value="PadR"/>
    <property type="match status" value="1"/>
</dbReference>
<proteinExistence type="predicted"/>
<dbReference type="SUPFAM" id="SSF46785">
    <property type="entry name" value="Winged helix' DNA-binding domain"/>
    <property type="match status" value="1"/>
</dbReference>
<protein>
    <submittedName>
        <fullName evidence="2">PadR family transcriptional regulator</fullName>
    </submittedName>
</protein>
<dbReference type="Proteomes" id="UP001238805">
    <property type="component" value="Chromosome"/>
</dbReference>
<dbReference type="EMBL" id="CP126970">
    <property type="protein sequence ID" value="WIM71452.1"/>
    <property type="molecule type" value="Genomic_DNA"/>
</dbReference>
<name>A0ABY8VQV7_9CORY</name>
<dbReference type="InterPro" id="IPR036388">
    <property type="entry name" value="WH-like_DNA-bd_sf"/>
</dbReference>
<sequence length="173" mass="18279">MGTVATVAAAAGADAGTTGPVTATVTATVGAGGGRAGRGDLRNVILLLLADQPMHGYQIITTISEATGENWAPSPGAIYPRLSMLEDEGLITIAVSDGRKLASLTDVGRELVTEHRADWSGILDTYRDEAAGPHHERRAAMRRLRETVKRSDDAHTDRVVAILRRAEEEIAGL</sequence>
<feature type="domain" description="Transcription regulator PadR N-terminal" evidence="1">
    <location>
        <begin position="45"/>
        <end position="112"/>
    </location>
</feature>
<accession>A0ABY8VQV7</accession>
<evidence type="ECO:0000259" key="1">
    <source>
        <dbReference type="Pfam" id="PF03551"/>
    </source>
</evidence>
<reference evidence="2 3" key="1">
    <citation type="submission" date="2023-05" db="EMBL/GenBank/DDBJ databases">
        <title>Corynebacterium suedekumii sp. nov. and Corynebacterium breve sp. nov. isolated from raw cow's milk.</title>
        <authorList>
            <person name="Baer M.K."/>
            <person name="Mehl L."/>
            <person name="Hellmuth R."/>
            <person name="Marke G."/>
            <person name="Lipski A."/>
        </authorList>
    </citation>
    <scope>NUCLEOTIDE SEQUENCE [LARGE SCALE GENOMIC DNA]</scope>
    <source>
        <strain evidence="2 3">LM112</strain>
    </source>
</reference>